<dbReference type="OrthoDB" id="998097at2"/>
<protein>
    <recommendedName>
        <fullName evidence="11">Fimbrillin family protein</fullName>
    </recommendedName>
</protein>
<evidence type="ECO:0000256" key="3">
    <source>
        <dbReference type="ARBA" id="ARBA00022729"/>
    </source>
</evidence>
<sequence length="412" mass="44086">MKKVFLSLLTITGLLFSSCGSDDNVVTGASEEGELVAKITFEQSAVLRASSSESTAIPKTSWSNVKQLQMFLYDATDGKVAFSAVFDPSTSTDKIFKWTNVPEGTYDLALVANVNSASDNIATTLDGGSAWTAFDAYNVRGKKLNTNIFVDWKKSTFPSGHTFEAGDVAYTPTSEVFTAYRSGVTITRGETTDLSGTTLELQREVSLMRVRIDKTDKNPTAPALSTVTFNSASSFIAVHNLPVGMGFKLGTFAGGLLPNNSDSNRILIGSTGTTTYNDADPSADDYQPTTILGSDYTLWKDILVWPNATKADGLSSSSDAAVARKYFIVVAALAPAGYKYADGTTASSPQPVYWYGTVNGVFSPNVIREVNLKLSSSGLPENPENPGSEGGLIISIGAPQQWDHIERETIEL</sequence>
<dbReference type="Pfam" id="PF08842">
    <property type="entry name" value="Mfa2"/>
    <property type="match status" value="1"/>
</dbReference>
<evidence type="ECO:0000256" key="5">
    <source>
        <dbReference type="ARBA" id="ARBA00023139"/>
    </source>
</evidence>
<keyword evidence="3 8" id="KW-0732">Signal</keyword>
<gene>
    <name evidence="9" type="ORF">E2605_11605</name>
</gene>
<evidence type="ECO:0000313" key="9">
    <source>
        <dbReference type="EMBL" id="TFD96230.1"/>
    </source>
</evidence>
<feature type="signal peptide" evidence="8">
    <location>
        <begin position="1"/>
        <end position="21"/>
    </location>
</feature>
<evidence type="ECO:0000256" key="1">
    <source>
        <dbReference type="ARBA" id="ARBA00004442"/>
    </source>
</evidence>
<reference evidence="9 10" key="1">
    <citation type="submission" date="2019-03" db="EMBL/GenBank/DDBJ databases">
        <title>San Antonio Military Medical Center submission to MRSN (WRAIR), pending publication.</title>
        <authorList>
            <person name="Blyth D.M."/>
            <person name="Mccarthy S.L."/>
            <person name="Schall S.E."/>
            <person name="Stam J.A."/>
            <person name="Ong A.C."/>
            <person name="Mcgann P.T."/>
        </authorList>
    </citation>
    <scope>NUCLEOTIDE SEQUENCE [LARGE SCALE GENOMIC DNA]</scope>
    <source>
        <strain evidence="9 10">MRSN571793</strain>
    </source>
</reference>
<organism evidence="9 10">
    <name type="scientific">Dysgonomonas capnocytophagoides</name>
    <dbReference type="NCBI Taxonomy" id="45254"/>
    <lineage>
        <taxon>Bacteria</taxon>
        <taxon>Pseudomonadati</taxon>
        <taxon>Bacteroidota</taxon>
        <taxon>Bacteroidia</taxon>
        <taxon>Bacteroidales</taxon>
        <taxon>Dysgonomonadaceae</taxon>
        <taxon>Dysgonomonas</taxon>
    </lineage>
</organism>
<evidence type="ECO:0008006" key="11">
    <source>
        <dbReference type="Google" id="ProtNLM"/>
    </source>
</evidence>
<accession>A0A4Y8L591</accession>
<feature type="chain" id="PRO_5021269498" description="Fimbrillin family protein" evidence="8">
    <location>
        <begin position="22"/>
        <end position="412"/>
    </location>
</feature>
<dbReference type="Proteomes" id="UP000297861">
    <property type="component" value="Unassembled WGS sequence"/>
</dbReference>
<evidence type="ECO:0000256" key="4">
    <source>
        <dbReference type="ARBA" id="ARBA00023136"/>
    </source>
</evidence>
<keyword evidence="10" id="KW-1185">Reference proteome</keyword>
<dbReference type="AlphaFoldDB" id="A0A4Y8L591"/>
<evidence type="ECO:0000256" key="6">
    <source>
        <dbReference type="ARBA" id="ARBA00023237"/>
    </source>
</evidence>
<evidence type="ECO:0000313" key="10">
    <source>
        <dbReference type="Proteomes" id="UP000297861"/>
    </source>
</evidence>
<dbReference type="PROSITE" id="PS51257">
    <property type="entry name" value="PROKAR_LIPOPROTEIN"/>
    <property type="match status" value="1"/>
</dbReference>
<keyword evidence="4" id="KW-0472">Membrane</keyword>
<evidence type="ECO:0000256" key="7">
    <source>
        <dbReference type="ARBA" id="ARBA00023288"/>
    </source>
</evidence>
<keyword evidence="6" id="KW-0998">Cell outer membrane</keyword>
<keyword evidence="7" id="KW-0449">Lipoprotein</keyword>
<name>A0A4Y8L591_9BACT</name>
<dbReference type="GO" id="GO:0009279">
    <property type="term" value="C:cell outer membrane"/>
    <property type="evidence" value="ECO:0007669"/>
    <property type="project" value="UniProtKB-SubCell"/>
</dbReference>
<dbReference type="RefSeq" id="WP_026627916.1">
    <property type="nucleotide sequence ID" value="NZ_JAWZLG010000015.1"/>
</dbReference>
<comment type="subcellular location">
    <subcellularLocation>
        <location evidence="1">Cell outer membrane</location>
    </subcellularLocation>
</comment>
<comment type="caution">
    <text evidence="9">The sequence shown here is derived from an EMBL/GenBank/DDBJ whole genome shotgun (WGS) entry which is preliminary data.</text>
</comment>
<keyword evidence="5" id="KW-0564">Palmitate</keyword>
<proteinExistence type="inferred from homology"/>
<dbReference type="EMBL" id="SOML01000006">
    <property type="protein sequence ID" value="TFD96230.1"/>
    <property type="molecule type" value="Genomic_DNA"/>
</dbReference>
<evidence type="ECO:0000256" key="2">
    <source>
        <dbReference type="ARBA" id="ARBA00007248"/>
    </source>
</evidence>
<evidence type="ECO:0000256" key="8">
    <source>
        <dbReference type="SAM" id="SignalP"/>
    </source>
</evidence>
<comment type="similarity">
    <text evidence="2">Belongs to the bacteroidetes fimbrillin superfamily. FimB/Mfa2 family.</text>
</comment>
<dbReference type="InterPro" id="IPR014941">
    <property type="entry name" value="FimB/Mfa2/Mfa3"/>
</dbReference>